<sequence length="413" mass="43930">MDNEFVSEKWAPERRALFRLSTLHETPAHSARSKVRAPTAPDALSKPPPPIALAFDAFPPSLHRPFTPAMPPSEDGYRWRKYGQKIIKGAAFPRSYYRCTAPNCPARKHVEGDPKDPGSIAYEGTHNHEPPTGSNRGKKRKSVDQNSKPPLSPNSKAMKMKTTKKSSSHRSSELQNVTPRFWERAEALAMETLGSLSPGSRKRAAKLTSSRNKRKSGNGLAVQVPDLISGGAPTSITAALVRVDSGDVTNISGDVTNISGFTNMEIPASARTGNTRVSPRSKKNVGESDRGANGELKSVRSKPGNHVPVGGAGYGDLASTTGAKKIKRPRPLIIDAEAAAAIEDAGTPLLTIGNGRAAGEVPGLLSARRRDGTSLRKAAAMGWASQTPRSPLVTPGSAGNALMESLAYITTPK</sequence>
<feature type="region of interest" description="Disordered" evidence="6">
    <location>
        <begin position="103"/>
        <end position="178"/>
    </location>
</feature>
<dbReference type="EMBL" id="CP001577">
    <property type="protein sequence ID" value="ACO70524.1"/>
    <property type="molecule type" value="Genomic_DNA"/>
</dbReference>
<dbReference type="GO" id="GO:0005634">
    <property type="term" value="C:nucleus"/>
    <property type="evidence" value="ECO:0007669"/>
    <property type="project" value="UniProtKB-SubCell"/>
</dbReference>
<feature type="compositionally biased region" description="Basic residues" evidence="6">
    <location>
        <begin position="158"/>
        <end position="168"/>
    </location>
</feature>
<keyword evidence="4" id="KW-0804">Transcription</keyword>
<dbReference type="OMA" id="NCPARKH"/>
<evidence type="ECO:0000259" key="7">
    <source>
        <dbReference type="PROSITE" id="PS50811"/>
    </source>
</evidence>
<dbReference type="AlphaFoldDB" id="C1FJ40"/>
<reference evidence="8 9" key="1">
    <citation type="journal article" date="2009" name="Science">
        <title>Green evolution and dynamic adaptations revealed by genomes of the marine picoeukaryotes Micromonas.</title>
        <authorList>
            <person name="Worden A.Z."/>
            <person name="Lee J.H."/>
            <person name="Mock T."/>
            <person name="Rouze P."/>
            <person name="Simmons M.P."/>
            <person name="Aerts A.L."/>
            <person name="Allen A.E."/>
            <person name="Cuvelier M.L."/>
            <person name="Derelle E."/>
            <person name="Everett M.V."/>
            <person name="Foulon E."/>
            <person name="Grimwood J."/>
            <person name="Gundlach H."/>
            <person name="Henrissat B."/>
            <person name="Napoli C."/>
            <person name="McDonald S.M."/>
            <person name="Parker M.S."/>
            <person name="Rombauts S."/>
            <person name="Salamov A."/>
            <person name="Von Dassow P."/>
            <person name="Badger J.H."/>
            <person name="Coutinho P.M."/>
            <person name="Demir E."/>
            <person name="Dubchak I."/>
            <person name="Gentemann C."/>
            <person name="Eikrem W."/>
            <person name="Gready J.E."/>
            <person name="John U."/>
            <person name="Lanier W."/>
            <person name="Lindquist E.A."/>
            <person name="Lucas S."/>
            <person name="Mayer K.F."/>
            <person name="Moreau H."/>
            <person name="Not F."/>
            <person name="Otillar R."/>
            <person name="Panaud O."/>
            <person name="Pangilinan J."/>
            <person name="Paulsen I."/>
            <person name="Piegu B."/>
            <person name="Poliakov A."/>
            <person name="Robbens S."/>
            <person name="Schmutz J."/>
            <person name="Toulza E."/>
            <person name="Wyss T."/>
            <person name="Zelensky A."/>
            <person name="Zhou K."/>
            <person name="Armbrust E.V."/>
            <person name="Bhattacharya D."/>
            <person name="Goodenough U.W."/>
            <person name="Van de Peer Y."/>
            <person name="Grigoriev I.V."/>
        </authorList>
    </citation>
    <scope>NUCLEOTIDE SEQUENCE [LARGE SCALE GENOMIC DNA]</scope>
    <source>
        <strain evidence="9">RCC299 / NOUM17</strain>
    </source>
</reference>
<dbReference type="SUPFAM" id="SSF118290">
    <property type="entry name" value="WRKY DNA-binding domain"/>
    <property type="match status" value="1"/>
</dbReference>
<dbReference type="GeneID" id="8247917"/>
<dbReference type="eggNOG" id="ENOG502QRXJ">
    <property type="taxonomic scope" value="Eukaryota"/>
</dbReference>
<dbReference type="GO" id="GO:0003700">
    <property type="term" value="F:DNA-binding transcription factor activity"/>
    <property type="evidence" value="ECO:0007669"/>
    <property type="project" value="InterPro"/>
</dbReference>
<evidence type="ECO:0000313" key="8">
    <source>
        <dbReference type="EMBL" id="ACO70524.1"/>
    </source>
</evidence>
<protein>
    <submittedName>
        <fullName evidence="8">WRKY family transcription factor</fullName>
    </submittedName>
</protein>
<dbReference type="PANTHER" id="PTHR32096">
    <property type="entry name" value="WRKY TRANSCRIPTION FACTOR 30-RELATED-RELATED"/>
    <property type="match status" value="1"/>
</dbReference>
<keyword evidence="5" id="KW-0539">Nucleus</keyword>
<organism evidence="8 9">
    <name type="scientific">Micromonas commoda (strain RCC299 / NOUM17 / CCMP2709)</name>
    <name type="common">Picoplanktonic green alga</name>
    <dbReference type="NCBI Taxonomy" id="296587"/>
    <lineage>
        <taxon>Eukaryota</taxon>
        <taxon>Viridiplantae</taxon>
        <taxon>Chlorophyta</taxon>
        <taxon>Mamiellophyceae</taxon>
        <taxon>Mamiellales</taxon>
        <taxon>Mamiellaceae</taxon>
        <taxon>Micromonas</taxon>
    </lineage>
</organism>
<dbReference type="Gene3D" id="2.20.25.80">
    <property type="entry name" value="WRKY domain"/>
    <property type="match status" value="1"/>
</dbReference>
<evidence type="ECO:0000256" key="3">
    <source>
        <dbReference type="ARBA" id="ARBA00023125"/>
    </source>
</evidence>
<feature type="region of interest" description="Disordered" evidence="6">
    <location>
        <begin position="26"/>
        <end position="48"/>
    </location>
</feature>
<evidence type="ECO:0000256" key="5">
    <source>
        <dbReference type="ARBA" id="ARBA00023242"/>
    </source>
</evidence>
<dbReference type="InterPro" id="IPR044810">
    <property type="entry name" value="WRKY_plant"/>
</dbReference>
<dbReference type="KEGG" id="mis:MICPUN_63124"/>
<dbReference type="InterPro" id="IPR003657">
    <property type="entry name" value="WRKY_dom"/>
</dbReference>
<dbReference type="InParanoid" id="C1FJ40"/>
<dbReference type="Pfam" id="PF03106">
    <property type="entry name" value="WRKY"/>
    <property type="match status" value="1"/>
</dbReference>
<evidence type="ECO:0000256" key="1">
    <source>
        <dbReference type="ARBA" id="ARBA00004123"/>
    </source>
</evidence>
<feature type="compositionally biased region" description="Basic residues" evidence="6">
    <location>
        <begin position="200"/>
        <end position="216"/>
    </location>
</feature>
<dbReference type="Proteomes" id="UP000002009">
    <property type="component" value="Chromosome 12"/>
</dbReference>
<gene>
    <name evidence="8" type="ORF">MICPUN_63124</name>
</gene>
<feature type="region of interest" description="Disordered" evidence="6">
    <location>
        <begin position="267"/>
        <end position="313"/>
    </location>
</feature>
<evidence type="ECO:0000256" key="6">
    <source>
        <dbReference type="SAM" id="MobiDB-lite"/>
    </source>
</evidence>
<keyword evidence="2" id="KW-0805">Transcription regulation</keyword>
<evidence type="ECO:0000313" key="9">
    <source>
        <dbReference type="Proteomes" id="UP000002009"/>
    </source>
</evidence>
<dbReference type="RefSeq" id="XP_002509266.1">
    <property type="nucleotide sequence ID" value="XM_002509220.1"/>
</dbReference>
<keyword evidence="9" id="KW-1185">Reference proteome</keyword>
<evidence type="ECO:0000256" key="4">
    <source>
        <dbReference type="ARBA" id="ARBA00023163"/>
    </source>
</evidence>
<dbReference type="SMART" id="SM00774">
    <property type="entry name" value="WRKY"/>
    <property type="match status" value="1"/>
</dbReference>
<dbReference type="PROSITE" id="PS50811">
    <property type="entry name" value="WRKY"/>
    <property type="match status" value="1"/>
</dbReference>
<proteinExistence type="predicted"/>
<feature type="domain" description="WRKY" evidence="7">
    <location>
        <begin position="68"/>
        <end position="131"/>
    </location>
</feature>
<comment type="subcellular location">
    <subcellularLocation>
        <location evidence="1">Nucleus</location>
    </subcellularLocation>
</comment>
<evidence type="ECO:0000256" key="2">
    <source>
        <dbReference type="ARBA" id="ARBA00023015"/>
    </source>
</evidence>
<feature type="region of interest" description="Disordered" evidence="6">
    <location>
        <begin position="193"/>
        <end position="218"/>
    </location>
</feature>
<accession>C1FJ40</accession>
<dbReference type="STRING" id="296587.C1FJ40"/>
<keyword evidence="3" id="KW-0238">DNA-binding</keyword>
<dbReference type="OrthoDB" id="498938at2759"/>
<dbReference type="GO" id="GO:0000976">
    <property type="term" value="F:transcription cis-regulatory region binding"/>
    <property type="evidence" value="ECO:0007669"/>
    <property type="project" value="TreeGrafter"/>
</dbReference>
<name>C1FJ40_MICCC</name>
<dbReference type="InterPro" id="IPR036576">
    <property type="entry name" value="WRKY_dom_sf"/>
</dbReference>